<proteinExistence type="inferred from homology"/>
<evidence type="ECO:0000256" key="3">
    <source>
        <dbReference type="ARBA" id="ARBA00006171"/>
    </source>
</evidence>
<dbReference type="GO" id="GO:0008967">
    <property type="term" value="F:phosphoglycolate phosphatase activity"/>
    <property type="evidence" value="ECO:0007669"/>
    <property type="project" value="UniProtKB-EC"/>
</dbReference>
<dbReference type="InterPro" id="IPR006439">
    <property type="entry name" value="HAD-SF_hydro_IA"/>
</dbReference>
<dbReference type="GO" id="GO:0006281">
    <property type="term" value="P:DNA repair"/>
    <property type="evidence" value="ECO:0007669"/>
    <property type="project" value="TreeGrafter"/>
</dbReference>
<dbReference type="SUPFAM" id="SSF56784">
    <property type="entry name" value="HAD-like"/>
    <property type="match status" value="1"/>
</dbReference>
<evidence type="ECO:0000256" key="4">
    <source>
        <dbReference type="ARBA" id="ARBA00013078"/>
    </source>
</evidence>
<sequence>MIMKGVYFDWDGTLVDSLPLLYASHNHVRVTMGLHPWTREEYMQAMVHSTRELYPTIYGNRAQEAQDMLYQFISDNHLQQLSLIDGAKDVLDMLQGAGIPMGLVSNKRNDILRREVEHLGWQGYFGVYNGAGVASADKPSGAPLLYALSQDARGLKISDIIYVGDTESDLSCAADAGCPVVFIRGHAPKADELIAKYKPAYIVHNLMELQEILQEFLGLAKEKKAC</sequence>
<dbReference type="SFLD" id="SFLDS00003">
    <property type="entry name" value="Haloacid_Dehalogenase"/>
    <property type="match status" value="1"/>
</dbReference>
<comment type="similarity">
    <text evidence="3">Belongs to the HAD-like hydrolase superfamily. CbbY/CbbZ/Gph/YieH family.</text>
</comment>
<dbReference type="InterPro" id="IPR036412">
    <property type="entry name" value="HAD-like_sf"/>
</dbReference>
<dbReference type="PANTHER" id="PTHR43434">
    <property type="entry name" value="PHOSPHOGLYCOLATE PHOSPHATASE"/>
    <property type="match status" value="1"/>
</dbReference>
<protein>
    <recommendedName>
        <fullName evidence="4">phosphoglycolate phosphatase</fullName>
        <ecNumber evidence="4">3.1.3.18</ecNumber>
    </recommendedName>
</protein>
<reference evidence="5 6" key="1">
    <citation type="submission" date="2017-08" db="EMBL/GenBank/DDBJ databases">
        <title>Infants hospitalized years apart are colonized by the same room-sourced microbial strains.</title>
        <authorList>
            <person name="Brooks B."/>
            <person name="Olm M.R."/>
            <person name="Firek B.A."/>
            <person name="Baker R."/>
            <person name="Thomas B.C."/>
            <person name="Morowitz M.J."/>
            <person name="Banfield J.F."/>
        </authorList>
    </citation>
    <scope>NUCLEOTIDE SEQUENCE [LARGE SCALE GENOMIC DNA]</scope>
    <source>
        <strain evidence="5">S2_018_000_R2_104</strain>
    </source>
</reference>
<evidence type="ECO:0000313" key="5">
    <source>
        <dbReference type="EMBL" id="PZO86705.1"/>
    </source>
</evidence>
<comment type="pathway">
    <text evidence="2">Organic acid metabolism; glycolate biosynthesis; glycolate from 2-phosphoglycolate: step 1/1.</text>
</comment>
<dbReference type="PANTHER" id="PTHR43434:SF1">
    <property type="entry name" value="PHOSPHOGLYCOLATE PHOSPHATASE"/>
    <property type="match status" value="1"/>
</dbReference>
<dbReference type="EC" id="3.1.3.18" evidence="4"/>
<evidence type="ECO:0000313" key="6">
    <source>
        <dbReference type="Proteomes" id="UP000249557"/>
    </source>
</evidence>
<dbReference type="Gene3D" id="3.40.50.1000">
    <property type="entry name" value="HAD superfamily/HAD-like"/>
    <property type="match status" value="1"/>
</dbReference>
<comment type="caution">
    <text evidence="5">The sequence shown here is derived from an EMBL/GenBank/DDBJ whole genome shotgun (WGS) entry which is preliminary data.</text>
</comment>
<dbReference type="InterPro" id="IPR041492">
    <property type="entry name" value="HAD_2"/>
</dbReference>
<dbReference type="AlphaFoldDB" id="A0A2W5BU85"/>
<evidence type="ECO:0000256" key="2">
    <source>
        <dbReference type="ARBA" id="ARBA00004818"/>
    </source>
</evidence>
<dbReference type="InterPro" id="IPR023214">
    <property type="entry name" value="HAD_sf"/>
</dbReference>
<dbReference type="GO" id="GO:0005829">
    <property type="term" value="C:cytosol"/>
    <property type="evidence" value="ECO:0007669"/>
    <property type="project" value="TreeGrafter"/>
</dbReference>
<comment type="catalytic activity">
    <reaction evidence="1">
        <text>2-phosphoglycolate + H2O = glycolate + phosphate</text>
        <dbReference type="Rhea" id="RHEA:14369"/>
        <dbReference type="ChEBI" id="CHEBI:15377"/>
        <dbReference type="ChEBI" id="CHEBI:29805"/>
        <dbReference type="ChEBI" id="CHEBI:43474"/>
        <dbReference type="ChEBI" id="CHEBI:58033"/>
        <dbReference type="EC" id="3.1.3.18"/>
    </reaction>
</comment>
<keyword evidence="5" id="KW-0378">Hydrolase</keyword>
<dbReference type="InterPro" id="IPR050155">
    <property type="entry name" value="HAD-like_hydrolase_sf"/>
</dbReference>
<dbReference type="EMBL" id="QFNK01000098">
    <property type="protein sequence ID" value="PZO86705.1"/>
    <property type="molecule type" value="Genomic_DNA"/>
</dbReference>
<dbReference type="SFLD" id="SFLDG01129">
    <property type="entry name" value="C1.5:_HAD__Beta-PGM__Phosphata"/>
    <property type="match status" value="1"/>
</dbReference>
<dbReference type="NCBIfam" id="TIGR01549">
    <property type="entry name" value="HAD-SF-IA-v1"/>
    <property type="match status" value="1"/>
</dbReference>
<dbReference type="Gene3D" id="1.10.150.730">
    <property type="match status" value="1"/>
</dbReference>
<dbReference type="Proteomes" id="UP000249557">
    <property type="component" value="Unassembled WGS sequence"/>
</dbReference>
<organism evidence="5 6">
    <name type="scientific">Micavibrio aeruginosavorus</name>
    <dbReference type="NCBI Taxonomy" id="349221"/>
    <lineage>
        <taxon>Bacteria</taxon>
        <taxon>Pseudomonadati</taxon>
        <taxon>Bdellovibrionota</taxon>
        <taxon>Bdellovibrionia</taxon>
        <taxon>Bdellovibrionales</taxon>
        <taxon>Pseudobdellovibrionaceae</taxon>
        <taxon>Micavibrio</taxon>
    </lineage>
</organism>
<name>A0A2W5BU85_9BACT</name>
<gene>
    <name evidence="5" type="ORF">DI626_05825</name>
</gene>
<accession>A0A2W5BU85</accession>
<evidence type="ECO:0000256" key="1">
    <source>
        <dbReference type="ARBA" id="ARBA00000830"/>
    </source>
</evidence>
<dbReference type="Pfam" id="PF13419">
    <property type="entry name" value="HAD_2"/>
    <property type="match status" value="1"/>
</dbReference>